<feature type="compositionally biased region" description="Basic and acidic residues" evidence="1">
    <location>
        <begin position="277"/>
        <end position="291"/>
    </location>
</feature>
<keyword evidence="2" id="KW-0812">Transmembrane</keyword>
<keyword evidence="2" id="KW-1133">Transmembrane helix</keyword>
<feature type="region of interest" description="Disordered" evidence="1">
    <location>
        <begin position="268"/>
        <end position="301"/>
    </location>
</feature>
<name>A0A3D4T0D7_9CORY</name>
<dbReference type="Proteomes" id="UP000261739">
    <property type="component" value="Unassembled WGS sequence"/>
</dbReference>
<organism evidence="3 4">
    <name type="scientific">Corynebacterium nuruki</name>
    <dbReference type="NCBI Taxonomy" id="1032851"/>
    <lineage>
        <taxon>Bacteria</taxon>
        <taxon>Bacillati</taxon>
        <taxon>Actinomycetota</taxon>
        <taxon>Actinomycetes</taxon>
        <taxon>Mycobacteriales</taxon>
        <taxon>Corynebacteriaceae</taxon>
        <taxon>Corynebacterium</taxon>
    </lineage>
</organism>
<dbReference type="AlphaFoldDB" id="A0A3D4T0D7"/>
<evidence type="ECO:0000313" key="4">
    <source>
        <dbReference type="Proteomes" id="UP000261739"/>
    </source>
</evidence>
<feature type="region of interest" description="Disordered" evidence="1">
    <location>
        <begin position="528"/>
        <end position="558"/>
    </location>
</feature>
<feature type="region of interest" description="Disordered" evidence="1">
    <location>
        <begin position="1"/>
        <end position="36"/>
    </location>
</feature>
<protein>
    <recommendedName>
        <fullName evidence="5">Secreted protein</fullName>
    </recommendedName>
</protein>
<keyword evidence="2" id="KW-0472">Membrane</keyword>
<evidence type="ECO:0000256" key="2">
    <source>
        <dbReference type="SAM" id="Phobius"/>
    </source>
</evidence>
<dbReference type="EMBL" id="DQID01000244">
    <property type="protein sequence ID" value="HCT14988.1"/>
    <property type="molecule type" value="Genomic_DNA"/>
</dbReference>
<sequence length="779" mass="80087">MAEPAEGTGTAAVWENPQSRSTEPDRGIRAQVVSQSPESLTLRDTLQLTVQVTNSSDRTLTDLQLRPQRQEALGSAPEVGVSLLANEGEYPWTGEFSPVAGTRLAPGDTVEVPLSLPVADLGIGTAGVYPLLVNLNGDLGGDGSSYLSGARTTLTVRDDSADGADGADSDDGADGADGAAAPFTLLWPLAARTTVTPAQVGDAPDPATLYLADDSLAGELGEGGRLRDLLDTYRDAVADHRVDEATCLAVDPALLQTVQRMTRGYRVAAQAPSPVKEPTRLRDRWSHHDDDGPVADGSGKDAAASWLSDLTDVVSGGSGGSGDGSNSTDRCVVPLPWGGADPSAVAATGDPRLTGETMTRGTQTIEEVLGVQAARGVVVPGSGYIDPDVSGVVLPGQTTVVNDATTTADSGGDATTTPVVDLPDGARALRYPAALGSALAATGTAPSTAAYSDPWMRRHLSDDGPAGRMAAAVAVLDLEIDRARRDTGAGSGDDSGAGSVLAVPPAEWTVDGADARTWLAAVTRHLSDGSARPRSFGDALTGASRPGTATAPGADPAPVDAGEIRYAAQLAGHITDLADIMSDDPNIALTRTTYTRPIFDDLLRALADTRRRVADESAATRSAEAGRMDRVGQLVHDLRTSVSLLPPGNVFARASDSSPLLVVARNGLPLPVKVRVDYSSAPGVALNTPGVQQIPAQGSVTLQMTTDIPDDLDVTDLTMQLSTPDDVQISDAVTVRVTSAHGVNAIVLAVAAAVVVALAGVATVVWRRRRFAKRGPGAG</sequence>
<evidence type="ECO:0000256" key="1">
    <source>
        <dbReference type="SAM" id="MobiDB-lite"/>
    </source>
</evidence>
<reference evidence="3 4" key="1">
    <citation type="journal article" date="2018" name="Nat. Biotechnol.">
        <title>A standardized bacterial taxonomy based on genome phylogeny substantially revises the tree of life.</title>
        <authorList>
            <person name="Parks D.H."/>
            <person name="Chuvochina M."/>
            <person name="Waite D.W."/>
            <person name="Rinke C."/>
            <person name="Skarshewski A."/>
            <person name="Chaumeil P.A."/>
            <person name="Hugenholtz P."/>
        </authorList>
    </citation>
    <scope>NUCLEOTIDE SEQUENCE [LARGE SCALE GENOMIC DNA]</scope>
    <source>
        <strain evidence="3">UBA11247</strain>
    </source>
</reference>
<feature type="transmembrane region" description="Helical" evidence="2">
    <location>
        <begin position="745"/>
        <end position="766"/>
    </location>
</feature>
<gene>
    <name evidence="3" type="ORF">DIW82_09465</name>
</gene>
<comment type="caution">
    <text evidence="3">The sequence shown here is derived from an EMBL/GenBank/DDBJ whole genome shotgun (WGS) entry which is preliminary data.</text>
</comment>
<evidence type="ECO:0008006" key="5">
    <source>
        <dbReference type="Google" id="ProtNLM"/>
    </source>
</evidence>
<accession>A0A3D4T0D7</accession>
<proteinExistence type="predicted"/>
<feature type="compositionally biased region" description="Low complexity" evidence="1">
    <location>
        <begin position="546"/>
        <end position="558"/>
    </location>
</feature>
<evidence type="ECO:0000313" key="3">
    <source>
        <dbReference type="EMBL" id="HCT14988.1"/>
    </source>
</evidence>
<dbReference type="STRING" id="863239.GCA_000213935_00168"/>